<dbReference type="Pfam" id="PF00560">
    <property type="entry name" value="LRR_1"/>
    <property type="match status" value="1"/>
</dbReference>
<dbReference type="InterPro" id="IPR046959">
    <property type="entry name" value="PRK1-6/SRF4-like"/>
</dbReference>
<feature type="domain" description="Protein kinase" evidence="9">
    <location>
        <begin position="270"/>
        <end position="546"/>
    </location>
</feature>
<keyword evidence="6 8" id="KW-0472">Membrane</keyword>
<evidence type="ECO:0000313" key="11">
    <source>
        <dbReference type="Proteomes" id="UP000036987"/>
    </source>
</evidence>
<keyword evidence="4" id="KW-0677">Repeat</keyword>
<feature type="region of interest" description="Disordered" evidence="7">
    <location>
        <begin position="78"/>
        <end position="109"/>
    </location>
</feature>
<organism evidence="10 11">
    <name type="scientific">Zostera marina</name>
    <name type="common">Eelgrass</name>
    <dbReference type="NCBI Taxonomy" id="29655"/>
    <lineage>
        <taxon>Eukaryota</taxon>
        <taxon>Viridiplantae</taxon>
        <taxon>Streptophyta</taxon>
        <taxon>Embryophyta</taxon>
        <taxon>Tracheophyta</taxon>
        <taxon>Spermatophyta</taxon>
        <taxon>Magnoliopsida</taxon>
        <taxon>Liliopsida</taxon>
        <taxon>Zosteraceae</taxon>
        <taxon>Zostera</taxon>
    </lineage>
</organism>
<evidence type="ECO:0000256" key="7">
    <source>
        <dbReference type="SAM" id="MobiDB-lite"/>
    </source>
</evidence>
<evidence type="ECO:0000256" key="2">
    <source>
        <dbReference type="ARBA" id="ARBA00022614"/>
    </source>
</evidence>
<comment type="subcellular location">
    <subcellularLocation>
        <location evidence="1">Membrane</location>
    </subcellularLocation>
</comment>
<dbReference type="STRING" id="29655.A0A0K9NY00"/>
<dbReference type="PROSITE" id="PS50011">
    <property type="entry name" value="PROTEIN_KINASE_DOM"/>
    <property type="match status" value="1"/>
</dbReference>
<dbReference type="Pfam" id="PF00069">
    <property type="entry name" value="Pkinase"/>
    <property type="match status" value="1"/>
</dbReference>
<evidence type="ECO:0000256" key="3">
    <source>
        <dbReference type="ARBA" id="ARBA00022692"/>
    </source>
</evidence>
<dbReference type="Gene3D" id="1.10.510.10">
    <property type="entry name" value="Transferase(Phosphotransferase) domain 1"/>
    <property type="match status" value="1"/>
</dbReference>
<proteinExistence type="predicted"/>
<dbReference type="PANTHER" id="PTHR48007:SF34">
    <property type="entry name" value="PROTEIN STRUBBELIG-RECEPTOR FAMILY 8 ISOFORM X1"/>
    <property type="match status" value="1"/>
</dbReference>
<keyword evidence="5 8" id="KW-1133">Transmembrane helix</keyword>
<keyword evidence="3 8" id="KW-0812">Transmembrane</keyword>
<dbReference type="EMBL" id="LFYR01001452">
    <property type="protein sequence ID" value="KMZ61661.1"/>
    <property type="molecule type" value="Genomic_DNA"/>
</dbReference>
<dbReference type="SUPFAM" id="SSF56112">
    <property type="entry name" value="Protein kinase-like (PK-like)"/>
    <property type="match status" value="1"/>
</dbReference>
<dbReference type="InterPro" id="IPR000719">
    <property type="entry name" value="Prot_kinase_dom"/>
</dbReference>
<feature type="region of interest" description="Disordered" evidence="7">
    <location>
        <begin position="188"/>
        <end position="228"/>
    </location>
</feature>
<dbReference type="Proteomes" id="UP000036987">
    <property type="component" value="Unassembled WGS sequence"/>
</dbReference>
<feature type="compositionally biased region" description="Basic and acidic residues" evidence="7">
    <location>
        <begin position="211"/>
        <end position="220"/>
    </location>
</feature>
<dbReference type="GO" id="GO:0004674">
    <property type="term" value="F:protein serine/threonine kinase activity"/>
    <property type="evidence" value="ECO:0000318"/>
    <property type="project" value="GO_Central"/>
</dbReference>
<keyword evidence="2" id="KW-0433">Leucine-rich repeat</keyword>
<protein>
    <submittedName>
        <fullName evidence="10">Protein STRUBBELIG-RECEPTOR FAMILY 8</fullName>
    </submittedName>
</protein>
<reference evidence="11" key="1">
    <citation type="journal article" date="2016" name="Nature">
        <title>The genome of the seagrass Zostera marina reveals angiosperm adaptation to the sea.</title>
        <authorList>
            <person name="Olsen J.L."/>
            <person name="Rouze P."/>
            <person name="Verhelst B."/>
            <person name="Lin Y.-C."/>
            <person name="Bayer T."/>
            <person name="Collen J."/>
            <person name="Dattolo E."/>
            <person name="De Paoli E."/>
            <person name="Dittami S."/>
            <person name="Maumus F."/>
            <person name="Michel G."/>
            <person name="Kersting A."/>
            <person name="Lauritano C."/>
            <person name="Lohaus R."/>
            <person name="Toepel M."/>
            <person name="Tonon T."/>
            <person name="Vanneste K."/>
            <person name="Amirebrahimi M."/>
            <person name="Brakel J."/>
            <person name="Bostroem C."/>
            <person name="Chovatia M."/>
            <person name="Grimwood J."/>
            <person name="Jenkins J.W."/>
            <person name="Jueterbock A."/>
            <person name="Mraz A."/>
            <person name="Stam W.T."/>
            <person name="Tice H."/>
            <person name="Bornberg-Bauer E."/>
            <person name="Green P.J."/>
            <person name="Pearson G.A."/>
            <person name="Procaccini G."/>
            <person name="Duarte C.M."/>
            <person name="Schmutz J."/>
            <person name="Reusch T.B.H."/>
            <person name="Van de Peer Y."/>
        </authorList>
    </citation>
    <scope>NUCLEOTIDE SEQUENCE [LARGE SCALE GENOMIC DNA]</scope>
    <source>
        <strain evidence="11">cv. Finnish</strain>
    </source>
</reference>
<dbReference type="InterPro" id="IPR011009">
    <property type="entry name" value="Kinase-like_dom_sf"/>
</dbReference>
<dbReference type="Gene3D" id="3.80.10.10">
    <property type="entry name" value="Ribonuclease Inhibitor"/>
    <property type="match status" value="1"/>
</dbReference>
<dbReference type="SUPFAM" id="SSF52058">
    <property type="entry name" value="L domain-like"/>
    <property type="match status" value="1"/>
</dbReference>
<dbReference type="Gene3D" id="3.30.200.20">
    <property type="entry name" value="Phosphorylase Kinase, domain 1"/>
    <property type="match status" value="1"/>
</dbReference>
<dbReference type="OrthoDB" id="1055097at2759"/>
<evidence type="ECO:0000259" key="9">
    <source>
        <dbReference type="PROSITE" id="PS50011"/>
    </source>
</evidence>
<dbReference type="FunFam" id="1.10.510.10:FF:000095">
    <property type="entry name" value="protein STRUBBELIG-RECEPTOR FAMILY 8"/>
    <property type="match status" value="1"/>
</dbReference>
<evidence type="ECO:0000313" key="10">
    <source>
        <dbReference type="EMBL" id="KMZ61661.1"/>
    </source>
</evidence>
<dbReference type="FunFam" id="3.30.200.20:FF:000125">
    <property type="entry name" value="Protein STRUBBELIG-RECEPTOR FAMILY 8"/>
    <property type="match status" value="1"/>
</dbReference>
<dbReference type="OMA" id="DIFADHN"/>
<gene>
    <name evidence="10" type="ORF">ZOSMA_50G00790</name>
</gene>
<dbReference type="GO" id="GO:0005886">
    <property type="term" value="C:plasma membrane"/>
    <property type="evidence" value="ECO:0000318"/>
    <property type="project" value="GO_Central"/>
</dbReference>
<feature type="compositionally biased region" description="Polar residues" evidence="7">
    <location>
        <begin position="193"/>
        <end position="210"/>
    </location>
</feature>
<feature type="compositionally biased region" description="Polar residues" evidence="7">
    <location>
        <begin position="93"/>
        <end position="107"/>
    </location>
</feature>
<dbReference type="InterPro" id="IPR001611">
    <property type="entry name" value="Leu-rich_rpt"/>
</dbReference>
<dbReference type="GO" id="GO:0005524">
    <property type="term" value="F:ATP binding"/>
    <property type="evidence" value="ECO:0007669"/>
    <property type="project" value="InterPro"/>
</dbReference>
<dbReference type="PANTHER" id="PTHR48007">
    <property type="entry name" value="LEUCINE-RICH REPEAT RECEPTOR-LIKE PROTEIN KINASE PXC1"/>
    <property type="match status" value="1"/>
</dbReference>
<evidence type="ECO:0000256" key="6">
    <source>
        <dbReference type="ARBA" id="ARBA00023136"/>
    </source>
</evidence>
<sequence>MFRDLSSNNFSGNLPKSLGDLSKLSTLHLQNNKLSGPVNVLANIHLSDLNIANNKFGGSIPKEFSSISNLRIEGNAFNNHLPPASHNHGHNNHAPSQRGSNVQNSQDGHFKHAGMGAPIICLISGVIVIALCTIMATLFCLRNKSKSNGVAEPKQKNNTTSISIGKDKGEWHQFSDYISSHAPTEWSFRPKELSSTQPSSSYQTEVTSKGTPEKTKHETSMADLKPPPGEKTLAAAKSYWGNESGNRAIKVPISATSYTVAALQSATNSFSQEYLIGEGSLGRVYKAEFSNGKVLAVKKIDCSSYIQEEDTFLETISSISKLKHQNITSLLGYCVEHGQRLLVYEYIGNGTLHDVLHYGDVHSEVISWTSRVKVALGTARALEYLHEVCLPSIVHKNLKSANVLLDEELNPHLSDCGLAVSMSNPERQVLTQAVGSFGYSAPEFVLSGVYTVNSDVYSLGVLMLELLTGRKPLDSSRVRSEQSLVRWAIPQLHDIDALSKMVDPLLNGIYPAKSLSQFADIVALCVQTEPEFRPPMSEVVQSLVRLAQKASIVKRLSGDELGFSHKILEFDQTGISTHI</sequence>
<feature type="transmembrane region" description="Helical" evidence="8">
    <location>
        <begin position="119"/>
        <end position="139"/>
    </location>
</feature>
<evidence type="ECO:0000256" key="8">
    <source>
        <dbReference type="SAM" id="Phobius"/>
    </source>
</evidence>
<dbReference type="AlphaFoldDB" id="A0A0K9NY00"/>
<evidence type="ECO:0000256" key="1">
    <source>
        <dbReference type="ARBA" id="ARBA00004370"/>
    </source>
</evidence>
<dbReference type="InterPro" id="IPR032675">
    <property type="entry name" value="LRR_dom_sf"/>
</dbReference>
<accession>A0A0K9NY00</accession>
<comment type="caution">
    <text evidence="10">The sequence shown here is derived from an EMBL/GenBank/DDBJ whole genome shotgun (WGS) entry which is preliminary data.</text>
</comment>
<name>A0A0K9NY00_ZOSMR</name>
<keyword evidence="11" id="KW-1185">Reference proteome</keyword>
<evidence type="ECO:0000256" key="4">
    <source>
        <dbReference type="ARBA" id="ARBA00022737"/>
    </source>
</evidence>
<evidence type="ECO:0000256" key="5">
    <source>
        <dbReference type="ARBA" id="ARBA00022989"/>
    </source>
</evidence>
<keyword evidence="10" id="KW-0675">Receptor</keyword>